<gene>
    <name evidence="1" type="ORF">LPB303_14005</name>
</gene>
<keyword evidence="2" id="KW-1185">Reference proteome</keyword>
<proteinExistence type="predicted"/>
<sequence length="303" mass="36013">MIQYVKRKDLDVEKYDACIEKSLQSNIYGYSWYLDIVCDNWDVLVLEDYCAVMPIPWKKKLFIKYVHPPFWLIQLGIYSVEVVDENEFLIELFDDFKFVETRTNIHNAFSMFKAYEKESYLQVLSLEDDYEVLFSNYRKDRRKDVSKAKKLDLIEKWNDDSKVLIELFKNNVGKRTPYIQEVDYNKLQKLITVCLEKRVGEILSIYDKENNLVASGFFLKHKKAITILVSSTDFKNRKNGANTFLIDRAIYKFEKNFNVFNFGGSSLQTIAKYFLSFGALTLKYPQIKYNKLPWFIKLLRKMS</sequence>
<protein>
    <recommendedName>
        <fullName evidence="3">BioF2-like acetyltransferase domain-containing protein</fullName>
    </recommendedName>
</protein>
<comment type="caution">
    <text evidence="1">The sequence shown here is derived from an EMBL/GenBank/DDBJ whole genome shotgun (WGS) entry which is preliminary data.</text>
</comment>
<organism evidence="1 2">
    <name type="scientific">Polaribacter atrinae</name>
    <dbReference type="NCBI Taxonomy" id="1333662"/>
    <lineage>
        <taxon>Bacteria</taxon>
        <taxon>Pseudomonadati</taxon>
        <taxon>Bacteroidota</taxon>
        <taxon>Flavobacteriia</taxon>
        <taxon>Flavobacteriales</taxon>
        <taxon>Flavobacteriaceae</taxon>
    </lineage>
</organism>
<dbReference type="Gene3D" id="3.40.630.30">
    <property type="match status" value="1"/>
</dbReference>
<dbReference type="InterPro" id="IPR016181">
    <property type="entry name" value="Acyl_CoA_acyltransferase"/>
</dbReference>
<dbReference type="EMBL" id="LVWE01000057">
    <property type="protein sequence ID" value="OAD42984.1"/>
    <property type="molecule type" value="Genomic_DNA"/>
</dbReference>
<accession>A0A176T4Y5</accession>
<reference evidence="1 2" key="1">
    <citation type="submission" date="2016-02" db="EMBL/GenBank/DDBJ databases">
        <title>Draft genome sequence of Polaribacter atrinae KACC17473.</title>
        <authorList>
            <person name="Shin S.-K."/>
            <person name="Yi H."/>
        </authorList>
    </citation>
    <scope>NUCLEOTIDE SEQUENCE [LARGE SCALE GENOMIC DNA]</scope>
    <source>
        <strain evidence="1 2">KACC 17473</strain>
    </source>
</reference>
<dbReference type="RefSeq" id="WP_068451463.1">
    <property type="nucleotide sequence ID" value="NZ_CANKUV010000009.1"/>
</dbReference>
<name>A0A176T4Y5_9FLAO</name>
<dbReference type="AlphaFoldDB" id="A0A176T4Y5"/>
<evidence type="ECO:0000313" key="1">
    <source>
        <dbReference type="EMBL" id="OAD42984.1"/>
    </source>
</evidence>
<dbReference type="STRING" id="1333662.LPB303_14005"/>
<evidence type="ECO:0008006" key="3">
    <source>
        <dbReference type="Google" id="ProtNLM"/>
    </source>
</evidence>
<dbReference type="SUPFAM" id="SSF55729">
    <property type="entry name" value="Acyl-CoA N-acyltransferases (Nat)"/>
    <property type="match status" value="1"/>
</dbReference>
<dbReference type="OrthoDB" id="1113003at2"/>
<evidence type="ECO:0000313" key="2">
    <source>
        <dbReference type="Proteomes" id="UP000076923"/>
    </source>
</evidence>
<dbReference type="Proteomes" id="UP000076923">
    <property type="component" value="Unassembled WGS sequence"/>
</dbReference>